<evidence type="ECO:0000256" key="7">
    <source>
        <dbReference type="ARBA" id="ARBA00023136"/>
    </source>
</evidence>
<evidence type="ECO:0000313" key="11">
    <source>
        <dbReference type="EMBL" id="CAG9569171.1"/>
    </source>
</evidence>
<proteinExistence type="predicted"/>
<dbReference type="Proteomes" id="UP000789524">
    <property type="component" value="Unassembled WGS sequence"/>
</dbReference>
<protein>
    <submittedName>
        <fullName evidence="11">(African queen) hypothetical protein</fullName>
    </submittedName>
</protein>
<feature type="transmembrane region" description="Helical" evidence="9">
    <location>
        <begin position="67"/>
        <end position="91"/>
    </location>
</feature>
<reference evidence="11" key="1">
    <citation type="submission" date="2021-09" db="EMBL/GenBank/DDBJ databases">
        <authorList>
            <person name="Martin H S."/>
        </authorList>
    </citation>
    <scope>NUCLEOTIDE SEQUENCE</scope>
</reference>
<organism evidence="11 12">
    <name type="scientific">Danaus chrysippus</name>
    <name type="common">African queen</name>
    <dbReference type="NCBI Taxonomy" id="151541"/>
    <lineage>
        <taxon>Eukaryota</taxon>
        <taxon>Metazoa</taxon>
        <taxon>Ecdysozoa</taxon>
        <taxon>Arthropoda</taxon>
        <taxon>Hexapoda</taxon>
        <taxon>Insecta</taxon>
        <taxon>Pterygota</taxon>
        <taxon>Neoptera</taxon>
        <taxon>Endopterygota</taxon>
        <taxon>Lepidoptera</taxon>
        <taxon>Glossata</taxon>
        <taxon>Ditrysia</taxon>
        <taxon>Papilionoidea</taxon>
        <taxon>Nymphalidae</taxon>
        <taxon>Danainae</taxon>
        <taxon>Danaini</taxon>
        <taxon>Danaina</taxon>
        <taxon>Danaus</taxon>
        <taxon>Anosia</taxon>
    </lineage>
</organism>
<dbReference type="GO" id="GO:0022857">
    <property type="term" value="F:transmembrane transporter activity"/>
    <property type="evidence" value="ECO:0007669"/>
    <property type="project" value="InterPro"/>
</dbReference>
<dbReference type="EMBL" id="CAKASE010000062">
    <property type="protein sequence ID" value="CAG9569171.1"/>
    <property type="molecule type" value="Genomic_DNA"/>
</dbReference>
<dbReference type="OrthoDB" id="4142200at2759"/>
<keyword evidence="7 9" id="KW-0472">Membrane</keyword>
<sequence length="410" mass="44690">MITSTGYCLGWTSPINGKLSDNSTESGVLDEPATTEELAWVGSLLNIGAIFGPFVGGFLAGRIGRKWGLLSAIIPFVVGWILIAVVQNIAFLYAARVFWGVGVGMVFTISPMYCAEIATNESRGALGSFLQMFITFGFLLVYGIGPFISYLEVAYVGIAFMPVFFITFFFMPETPTYCLLKGDREAAASCLCTIRGRSRDGVEDELNLIESDVKASMEKTATFKDIFRGSNFKAFYISCALQFFQQFSGINAVLFYMTDIFASSGSDLKPAIATIIVGAVQLLLGVFFLLLNNESDVVSSISFLPVLCLVVFILSYCVGLGPLPWAILSELMPIEVKAVASPIVTALSWLLAFLVTKFFPSLDRHVGFFMFGGCCVLSFVFSLLVVPETKGKSFSEIQIMLAGKKKREKA</sequence>
<feature type="transmembrane region" description="Helical" evidence="9">
    <location>
        <begin position="366"/>
        <end position="386"/>
    </location>
</feature>
<feature type="transmembrane region" description="Helical" evidence="9">
    <location>
        <begin position="126"/>
        <end position="148"/>
    </location>
</feature>
<evidence type="ECO:0000256" key="1">
    <source>
        <dbReference type="ARBA" id="ARBA00004651"/>
    </source>
</evidence>
<feature type="transmembrane region" description="Helical" evidence="9">
    <location>
        <begin position="339"/>
        <end position="359"/>
    </location>
</feature>
<evidence type="ECO:0000313" key="12">
    <source>
        <dbReference type="Proteomes" id="UP000789524"/>
    </source>
</evidence>
<keyword evidence="6 9" id="KW-1133">Transmembrane helix</keyword>
<dbReference type="InterPro" id="IPR050549">
    <property type="entry name" value="MFS_Trehalose_Transporter"/>
</dbReference>
<dbReference type="Gene3D" id="1.20.1250.20">
    <property type="entry name" value="MFS general substrate transporter like domains"/>
    <property type="match status" value="1"/>
</dbReference>
<dbReference type="InterPro" id="IPR036259">
    <property type="entry name" value="MFS_trans_sf"/>
</dbReference>
<dbReference type="InterPro" id="IPR005828">
    <property type="entry name" value="MFS_sugar_transport-like"/>
</dbReference>
<dbReference type="AlphaFoldDB" id="A0A8J2VWD3"/>
<dbReference type="PROSITE" id="PS00217">
    <property type="entry name" value="SUGAR_TRANSPORT_2"/>
    <property type="match status" value="1"/>
</dbReference>
<evidence type="ECO:0000256" key="4">
    <source>
        <dbReference type="ARBA" id="ARBA00022597"/>
    </source>
</evidence>
<keyword evidence="5 9" id="KW-0812">Transmembrane</keyword>
<evidence type="ECO:0000256" key="5">
    <source>
        <dbReference type="ARBA" id="ARBA00022692"/>
    </source>
</evidence>
<dbReference type="InterPro" id="IPR020846">
    <property type="entry name" value="MFS_dom"/>
</dbReference>
<feature type="domain" description="Major facilitator superfamily (MFS) profile" evidence="10">
    <location>
        <begin position="1"/>
        <end position="390"/>
    </location>
</feature>
<evidence type="ECO:0000259" key="10">
    <source>
        <dbReference type="PROSITE" id="PS50850"/>
    </source>
</evidence>
<dbReference type="InterPro" id="IPR003663">
    <property type="entry name" value="Sugar/inositol_transpt"/>
</dbReference>
<evidence type="ECO:0000256" key="2">
    <source>
        <dbReference type="ARBA" id="ARBA00022448"/>
    </source>
</evidence>
<feature type="transmembrane region" description="Helical" evidence="9">
    <location>
        <begin position="303"/>
        <end position="327"/>
    </location>
</feature>
<feature type="transmembrane region" description="Helical" evidence="9">
    <location>
        <begin position="38"/>
        <end position="60"/>
    </location>
</feature>
<keyword evidence="12" id="KW-1185">Reference proteome</keyword>
<evidence type="ECO:0000256" key="6">
    <source>
        <dbReference type="ARBA" id="ARBA00022989"/>
    </source>
</evidence>
<dbReference type="PRINTS" id="PR00171">
    <property type="entry name" value="SUGRTRNSPORT"/>
</dbReference>
<feature type="transmembrane region" description="Helical" evidence="9">
    <location>
        <begin position="154"/>
        <end position="171"/>
    </location>
</feature>
<dbReference type="SUPFAM" id="SSF103473">
    <property type="entry name" value="MFS general substrate transporter"/>
    <property type="match status" value="1"/>
</dbReference>
<keyword evidence="4" id="KW-0762">Sugar transport</keyword>
<name>A0A8J2VWD3_9NEOP</name>
<comment type="caution">
    <text evidence="11">The sequence shown here is derived from an EMBL/GenBank/DDBJ whole genome shotgun (WGS) entry which is preliminary data.</text>
</comment>
<comment type="subcellular location">
    <subcellularLocation>
        <location evidence="1">Cell membrane</location>
        <topology evidence="1">Multi-pass membrane protein</topology>
    </subcellularLocation>
</comment>
<accession>A0A8J2VWD3</accession>
<dbReference type="PROSITE" id="PS50850">
    <property type="entry name" value="MFS"/>
    <property type="match status" value="1"/>
</dbReference>
<feature type="transmembrane region" description="Helical" evidence="9">
    <location>
        <begin position="97"/>
        <end position="114"/>
    </location>
</feature>
<gene>
    <name evidence="11" type="ORF">DCHRY22_LOCUS8722</name>
</gene>
<evidence type="ECO:0000256" key="8">
    <source>
        <dbReference type="ARBA" id="ARBA00023180"/>
    </source>
</evidence>
<keyword evidence="3" id="KW-1003">Cell membrane</keyword>
<evidence type="ECO:0000256" key="9">
    <source>
        <dbReference type="SAM" id="Phobius"/>
    </source>
</evidence>
<dbReference type="FunFam" id="1.20.1250.20:FF:000218">
    <property type="entry name" value="facilitated trehalose transporter Tret1"/>
    <property type="match status" value="1"/>
</dbReference>
<dbReference type="GO" id="GO:0005886">
    <property type="term" value="C:plasma membrane"/>
    <property type="evidence" value="ECO:0007669"/>
    <property type="project" value="UniProtKB-SubCell"/>
</dbReference>
<dbReference type="PANTHER" id="PTHR48021">
    <property type="match status" value="1"/>
</dbReference>
<dbReference type="InterPro" id="IPR005829">
    <property type="entry name" value="Sugar_transporter_CS"/>
</dbReference>
<keyword evidence="2" id="KW-0813">Transport</keyword>
<feature type="transmembrane region" description="Helical" evidence="9">
    <location>
        <begin position="234"/>
        <end position="258"/>
    </location>
</feature>
<feature type="transmembrane region" description="Helical" evidence="9">
    <location>
        <begin position="270"/>
        <end position="291"/>
    </location>
</feature>
<dbReference type="PANTHER" id="PTHR48021:SF47">
    <property type="entry name" value="GH17672P"/>
    <property type="match status" value="1"/>
</dbReference>
<keyword evidence="8" id="KW-0325">Glycoprotein</keyword>
<evidence type="ECO:0000256" key="3">
    <source>
        <dbReference type="ARBA" id="ARBA00022475"/>
    </source>
</evidence>
<dbReference type="Pfam" id="PF00083">
    <property type="entry name" value="Sugar_tr"/>
    <property type="match status" value="2"/>
</dbReference>